<dbReference type="Pfam" id="PF01381">
    <property type="entry name" value="HTH_3"/>
    <property type="match status" value="1"/>
</dbReference>
<keyword evidence="1" id="KW-0238">DNA-binding</keyword>
<reference evidence="3 4" key="1">
    <citation type="submission" date="2016-10" db="EMBL/GenBank/DDBJ databases">
        <authorList>
            <person name="de Groot N.N."/>
        </authorList>
    </citation>
    <scope>NUCLEOTIDE SEQUENCE [LARGE SCALE GENOMIC DNA]</scope>
    <source>
        <strain evidence="3 4">LMG 24775</strain>
    </source>
</reference>
<dbReference type="InterPro" id="IPR013430">
    <property type="entry name" value="Toxin_antidote_HigA"/>
</dbReference>
<dbReference type="PANTHER" id="PTHR36924:SF1">
    <property type="entry name" value="ANTITOXIN HIGA-1"/>
    <property type="match status" value="1"/>
</dbReference>
<accession>A0A1H3EI24</accession>
<dbReference type="Gene3D" id="1.10.260.40">
    <property type="entry name" value="lambda repressor-like DNA-binding domains"/>
    <property type="match status" value="1"/>
</dbReference>
<name>A0A1H3EI24_9BURK</name>
<evidence type="ECO:0000313" key="3">
    <source>
        <dbReference type="EMBL" id="SDX77574.1"/>
    </source>
</evidence>
<dbReference type="PROSITE" id="PS50943">
    <property type="entry name" value="HTH_CROC1"/>
    <property type="match status" value="1"/>
</dbReference>
<evidence type="ECO:0000256" key="1">
    <source>
        <dbReference type="ARBA" id="ARBA00023125"/>
    </source>
</evidence>
<organism evidence="3 4">
    <name type="scientific">Delftia lacustris</name>
    <dbReference type="NCBI Taxonomy" id="558537"/>
    <lineage>
        <taxon>Bacteria</taxon>
        <taxon>Pseudomonadati</taxon>
        <taxon>Pseudomonadota</taxon>
        <taxon>Betaproteobacteria</taxon>
        <taxon>Burkholderiales</taxon>
        <taxon>Comamonadaceae</taxon>
        <taxon>Delftia</taxon>
    </lineage>
</organism>
<sequence length="103" mass="11615">MLKNGMRPIHPGEVLREDYLKPMDMSANALARHLHVPASRVNDIVLERRGITADTALRLSRFFGGDAQSWLNLQTAYDLRTAELNAELQASVRQVHPMQLHTA</sequence>
<dbReference type="NCBIfam" id="TIGR02607">
    <property type="entry name" value="antidote_HigA"/>
    <property type="match status" value="1"/>
</dbReference>
<dbReference type="RefSeq" id="WP_012203141.1">
    <property type="nucleotide sequence ID" value="NZ_CP069318.1"/>
</dbReference>
<feature type="domain" description="HTH cro/C1-type" evidence="2">
    <location>
        <begin position="25"/>
        <end position="70"/>
    </location>
</feature>
<evidence type="ECO:0000259" key="2">
    <source>
        <dbReference type="PROSITE" id="PS50943"/>
    </source>
</evidence>
<protein>
    <submittedName>
        <fullName evidence="3">Addiction module antidote protein, HigA family</fullName>
    </submittedName>
</protein>
<dbReference type="GO" id="GO:0003677">
    <property type="term" value="F:DNA binding"/>
    <property type="evidence" value="ECO:0007669"/>
    <property type="project" value="UniProtKB-KW"/>
</dbReference>
<evidence type="ECO:0000313" key="4">
    <source>
        <dbReference type="Proteomes" id="UP000183417"/>
    </source>
</evidence>
<dbReference type="EMBL" id="FNPE01000001">
    <property type="protein sequence ID" value="SDX77574.1"/>
    <property type="molecule type" value="Genomic_DNA"/>
</dbReference>
<dbReference type="Proteomes" id="UP000183417">
    <property type="component" value="Unassembled WGS sequence"/>
</dbReference>
<dbReference type="PANTHER" id="PTHR36924">
    <property type="entry name" value="ANTITOXIN HIGA-1"/>
    <property type="match status" value="1"/>
</dbReference>
<dbReference type="InterPro" id="IPR001387">
    <property type="entry name" value="Cro/C1-type_HTH"/>
</dbReference>
<dbReference type="SUPFAM" id="SSF47413">
    <property type="entry name" value="lambda repressor-like DNA-binding domains"/>
    <property type="match status" value="1"/>
</dbReference>
<dbReference type="InterPro" id="IPR010982">
    <property type="entry name" value="Lambda_DNA-bd_dom_sf"/>
</dbReference>
<gene>
    <name evidence="3" type="ORF">SAMN05421547_101189</name>
</gene>
<dbReference type="GeneID" id="94694998"/>
<proteinExistence type="predicted"/>
<dbReference type="AlphaFoldDB" id="A0A1H3EI24"/>